<dbReference type="GO" id="GO:0002100">
    <property type="term" value="P:tRNA wobble adenosine to inosine editing"/>
    <property type="evidence" value="ECO:0007669"/>
    <property type="project" value="TreeGrafter"/>
</dbReference>
<dbReference type="GO" id="GO:0052717">
    <property type="term" value="F:tRNA-specific adenosine-34 deaminase activity"/>
    <property type="evidence" value="ECO:0007669"/>
    <property type="project" value="TreeGrafter"/>
</dbReference>
<dbReference type="CDD" id="cd01285">
    <property type="entry name" value="nucleoside_deaminase"/>
    <property type="match status" value="1"/>
</dbReference>
<evidence type="ECO:0000313" key="4">
    <source>
        <dbReference type="EMBL" id="KAK3364466.1"/>
    </source>
</evidence>
<dbReference type="Proteomes" id="UP001275084">
    <property type="component" value="Unassembled WGS sequence"/>
</dbReference>
<dbReference type="Pfam" id="PF00383">
    <property type="entry name" value="dCMP_cyt_deam_1"/>
    <property type="match status" value="1"/>
</dbReference>
<comment type="caution">
    <text evidence="4">The sequence shown here is derived from an EMBL/GenBank/DDBJ whole genome shotgun (WGS) entry which is preliminary data.</text>
</comment>
<feature type="compositionally biased region" description="Low complexity" evidence="2">
    <location>
        <begin position="108"/>
        <end position="118"/>
    </location>
</feature>
<keyword evidence="5" id="KW-1185">Reference proteome</keyword>
<dbReference type="SUPFAM" id="SSF53927">
    <property type="entry name" value="Cytidine deaminase-like"/>
    <property type="match status" value="1"/>
</dbReference>
<keyword evidence="1" id="KW-0378">Hydrolase</keyword>
<dbReference type="AlphaFoldDB" id="A0AAJ0HX05"/>
<sequence length="610" mass="64967">MAQGQSCMRNMAVALSAPILAAGRRVLALFKSAFFLVFDALRQTFRRAWGIFSPISSPSKNPGQTDLGPSTTAVTTSDSPPAKPATSQPAPPNTQDGEASGEDREGDTTMAAISSSSTAPPPRKLPIPNIIPALPRLSLLSKRENTMARPVTTPSANATAASSADSDTELRNGAARLCLDGYVPSTVACPVVIDATRFRPARGQDAESPNGESSRVLPLSDSTNSAAQEVTRAPPVPMVHDVSQTSKLKDTATIKPSEDTVRIQAKKETPEQAAERAIHSGFMREALDMARLALKTNETPVGCVLVYKNRVIARGMNATNVSRNGTRHAELMAICALLSYSPASDLEAPKNDSGTKAMPLGDKTNQSKVSPETSAWGDVDPRDGHLFPYGQKLHPAPRVNRSVITECTLYVTVEPCVMCASLLRQLGIKKVFFGAVNDKFGGTGGVFRIHKNSPYSTVSAPPSPAPQNGKGPERPALPPRPYSINVTMDGQISSGDDRSDDNIDVPVEPVLPGDGGNVEPGYEVEGGWGRDEAVTLLRQFYVQENGRAPVPRKKEGRAARLAAMMERDGHAGGPMIEATALLRLQENGTETPREQPTSPMTEEPPVSPQS</sequence>
<feature type="compositionally biased region" description="Polar residues" evidence="2">
    <location>
        <begin position="363"/>
        <end position="373"/>
    </location>
</feature>
<accession>A0AAJ0HX05</accession>
<feature type="region of interest" description="Disordered" evidence="2">
    <location>
        <begin position="456"/>
        <end position="518"/>
    </location>
</feature>
<dbReference type="GO" id="GO:0005737">
    <property type="term" value="C:cytoplasm"/>
    <property type="evidence" value="ECO:0007669"/>
    <property type="project" value="TreeGrafter"/>
</dbReference>
<feature type="compositionally biased region" description="Low complexity" evidence="2">
    <location>
        <begin position="152"/>
        <end position="165"/>
    </location>
</feature>
<feature type="region of interest" description="Disordered" evidence="2">
    <location>
        <begin position="583"/>
        <end position="610"/>
    </location>
</feature>
<feature type="compositionally biased region" description="Polar residues" evidence="2">
    <location>
        <begin position="484"/>
        <end position="494"/>
    </location>
</feature>
<dbReference type="PANTHER" id="PTHR11079">
    <property type="entry name" value="CYTOSINE DEAMINASE FAMILY MEMBER"/>
    <property type="match status" value="1"/>
</dbReference>
<dbReference type="InterPro" id="IPR002125">
    <property type="entry name" value="CMP_dCMP_dom"/>
</dbReference>
<dbReference type="GO" id="GO:0005634">
    <property type="term" value="C:nucleus"/>
    <property type="evidence" value="ECO:0007669"/>
    <property type="project" value="TreeGrafter"/>
</dbReference>
<proteinExistence type="predicted"/>
<feature type="compositionally biased region" description="Polar residues" evidence="2">
    <location>
        <begin position="54"/>
        <end position="97"/>
    </location>
</feature>
<dbReference type="PROSITE" id="PS51747">
    <property type="entry name" value="CYT_DCMP_DEAMINASES_2"/>
    <property type="match status" value="1"/>
</dbReference>
<dbReference type="PANTHER" id="PTHR11079:SF149">
    <property type="entry name" value="TRNA-SPECIFIC ADENOSINE DEAMINASE 2"/>
    <property type="match status" value="1"/>
</dbReference>
<reference evidence="4" key="1">
    <citation type="journal article" date="2023" name="Mol. Phylogenet. Evol.">
        <title>Genome-scale phylogeny and comparative genomics of the fungal order Sordariales.</title>
        <authorList>
            <person name="Hensen N."/>
            <person name="Bonometti L."/>
            <person name="Westerberg I."/>
            <person name="Brannstrom I.O."/>
            <person name="Guillou S."/>
            <person name="Cros-Aarteil S."/>
            <person name="Calhoun S."/>
            <person name="Haridas S."/>
            <person name="Kuo A."/>
            <person name="Mondo S."/>
            <person name="Pangilinan J."/>
            <person name="Riley R."/>
            <person name="LaButti K."/>
            <person name="Andreopoulos B."/>
            <person name="Lipzen A."/>
            <person name="Chen C."/>
            <person name="Yan M."/>
            <person name="Daum C."/>
            <person name="Ng V."/>
            <person name="Clum A."/>
            <person name="Steindorff A."/>
            <person name="Ohm R.A."/>
            <person name="Martin F."/>
            <person name="Silar P."/>
            <person name="Natvig D.O."/>
            <person name="Lalanne C."/>
            <person name="Gautier V."/>
            <person name="Ament-Velasquez S.L."/>
            <person name="Kruys A."/>
            <person name="Hutchinson M.I."/>
            <person name="Powell A.J."/>
            <person name="Barry K."/>
            <person name="Miller A.N."/>
            <person name="Grigoriev I.V."/>
            <person name="Debuchy R."/>
            <person name="Gladieux P."/>
            <person name="Hiltunen Thoren M."/>
            <person name="Johannesson H."/>
        </authorList>
    </citation>
    <scope>NUCLEOTIDE SEQUENCE</scope>
    <source>
        <strain evidence="4">CBS 955.72</strain>
    </source>
</reference>
<feature type="compositionally biased region" description="Polar residues" evidence="2">
    <location>
        <begin position="586"/>
        <end position="600"/>
    </location>
</feature>
<evidence type="ECO:0000313" key="5">
    <source>
        <dbReference type="Proteomes" id="UP001275084"/>
    </source>
</evidence>
<feature type="domain" description="CMP/dCMP-type deaminase" evidence="3">
    <location>
        <begin position="277"/>
        <end position="455"/>
    </location>
</feature>
<organism evidence="4 5">
    <name type="scientific">Lasiosphaeria hispida</name>
    <dbReference type="NCBI Taxonomy" id="260671"/>
    <lineage>
        <taxon>Eukaryota</taxon>
        <taxon>Fungi</taxon>
        <taxon>Dikarya</taxon>
        <taxon>Ascomycota</taxon>
        <taxon>Pezizomycotina</taxon>
        <taxon>Sordariomycetes</taxon>
        <taxon>Sordariomycetidae</taxon>
        <taxon>Sordariales</taxon>
        <taxon>Lasiosphaeriaceae</taxon>
        <taxon>Lasiosphaeria</taxon>
    </lineage>
</organism>
<feature type="region of interest" description="Disordered" evidence="2">
    <location>
        <begin position="52"/>
        <end position="129"/>
    </location>
</feature>
<gene>
    <name evidence="4" type="ORF">B0T25DRAFT_66391</name>
</gene>
<evidence type="ECO:0000256" key="1">
    <source>
        <dbReference type="ARBA" id="ARBA00022801"/>
    </source>
</evidence>
<reference evidence="4" key="2">
    <citation type="submission" date="2023-06" db="EMBL/GenBank/DDBJ databases">
        <authorList>
            <consortium name="Lawrence Berkeley National Laboratory"/>
            <person name="Haridas S."/>
            <person name="Hensen N."/>
            <person name="Bonometti L."/>
            <person name="Westerberg I."/>
            <person name="Brannstrom I.O."/>
            <person name="Guillou S."/>
            <person name="Cros-Aarteil S."/>
            <person name="Calhoun S."/>
            <person name="Kuo A."/>
            <person name="Mondo S."/>
            <person name="Pangilinan J."/>
            <person name="Riley R."/>
            <person name="Labutti K."/>
            <person name="Andreopoulos B."/>
            <person name="Lipzen A."/>
            <person name="Chen C."/>
            <person name="Yanf M."/>
            <person name="Daum C."/>
            <person name="Ng V."/>
            <person name="Clum A."/>
            <person name="Steindorff A."/>
            <person name="Ohm R."/>
            <person name="Martin F."/>
            <person name="Silar P."/>
            <person name="Natvig D."/>
            <person name="Lalanne C."/>
            <person name="Gautier V."/>
            <person name="Ament-Velasquez S.L."/>
            <person name="Kruys A."/>
            <person name="Hutchinson M.I."/>
            <person name="Powell A.J."/>
            <person name="Barry K."/>
            <person name="Miller A.N."/>
            <person name="Grigoriev I.V."/>
            <person name="Debuchy R."/>
            <person name="Gladieux P."/>
            <person name="Thoren M.H."/>
            <person name="Johannesson H."/>
        </authorList>
    </citation>
    <scope>NUCLEOTIDE SEQUENCE</scope>
    <source>
        <strain evidence="4">CBS 955.72</strain>
    </source>
</reference>
<protein>
    <recommendedName>
        <fullName evidence="3">CMP/dCMP-type deaminase domain-containing protein</fullName>
    </recommendedName>
</protein>
<dbReference type="Gene3D" id="3.40.140.10">
    <property type="entry name" value="Cytidine Deaminase, domain 2"/>
    <property type="match status" value="1"/>
</dbReference>
<evidence type="ECO:0000259" key="3">
    <source>
        <dbReference type="PROSITE" id="PS51747"/>
    </source>
</evidence>
<name>A0AAJ0HX05_9PEZI</name>
<feature type="region of interest" description="Disordered" evidence="2">
    <location>
        <begin position="348"/>
        <end position="381"/>
    </location>
</feature>
<evidence type="ECO:0000256" key="2">
    <source>
        <dbReference type="SAM" id="MobiDB-lite"/>
    </source>
</evidence>
<feature type="region of interest" description="Disordered" evidence="2">
    <location>
        <begin position="200"/>
        <end position="219"/>
    </location>
</feature>
<dbReference type="EMBL" id="JAUIQD010000001">
    <property type="protein sequence ID" value="KAK3364466.1"/>
    <property type="molecule type" value="Genomic_DNA"/>
</dbReference>
<feature type="region of interest" description="Disordered" evidence="2">
    <location>
        <begin position="147"/>
        <end position="167"/>
    </location>
</feature>
<dbReference type="InterPro" id="IPR016193">
    <property type="entry name" value="Cytidine_deaminase-like"/>
</dbReference>